<dbReference type="PANTHER" id="PTHR13697">
    <property type="entry name" value="PHOSPHOFRUCTOKINASE"/>
    <property type="match status" value="1"/>
</dbReference>
<evidence type="ECO:0000256" key="6">
    <source>
        <dbReference type="ARBA" id="ARBA00022777"/>
    </source>
</evidence>
<keyword evidence="6 9" id="KW-0418">Kinase</keyword>
<keyword evidence="3 9" id="KW-0963">Cytoplasm</keyword>
<comment type="subcellular location">
    <subcellularLocation>
        <location evidence="9">Cytoplasm</location>
    </subcellularLocation>
</comment>
<evidence type="ECO:0000313" key="12">
    <source>
        <dbReference type="Proteomes" id="UP001500320"/>
    </source>
</evidence>
<feature type="binding site" evidence="9">
    <location>
        <position position="103"/>
    </location>
    <ligand>
        <name>Mg(2+)</name>
        <dbReference type="ChEBI" id="CHEBI:18420"/>
        <note>catalytic</note>
    </ligand>
</feature>
<dbReference type="SUPFAM" id="SSF53784">
    <property type="entry name" value="Phosphofructokinase"/>
    <property type="match status" value="1"/>
</dbReference>
<dbReference type="InterPro" id="IPR022953">
    <property type="entry name" value="ATP_PFK"/>
</dbReference>
<dbReference type="InterPro" id="IPR000023">
    <property type="entry name" value="Phosphofructokinase_dom"/>
</dbReference>
<keyword evidence="4 9" id="KW-0808">Transferase</keyword>
<feature type="binding site" description="in other chain" evidence="9">
    <location>
        <begin position="169"/>
        <end position="171"/>
    </location>
    <ligand>
        <name>substrate</name>
        <note>ligand shared between dimeric partners</note>
    </ligand>
</feature>
<dbReference type="PIRSF" id="PIRSF000532">
    <property type="entry name" value="ATP_PFK_prok"/>
    <property type="match status" value="1"/>
</dbReference>
<keyword evidence="7 9" id="KW-0460">Magnesium</keyword>
<keyword evidence="5 9" id="KW-0479">Metal-binding</keyword>
<dbReference type="NCBIfam" id="TIGR02483">
    <property type="entry name" value="PFK_mixed"/>
    <property type="match status" value="1"/>
</dbReference>
<comment type="similarity">
    <text evidence="9">Belongs to the phosphofructokinase type A (PFKA) family. Mixed-substrate PFK group III subfamily.</text>
</comment>
<protein>
    <recommendedName>
        <fullName evidence="9">Pyrophosphate--fructose 6-phosphate 1-phosphotransferase</fullName>
        <ecNumber evidence="9">2.7.1.90</ecNumber>
    </recommendedName>
    <alternativeName>
        <fullName evidence="9">6-phosphofructokinase, pyrophosphate dependent</fullName>
    </alternativeName>
    <alternativeName>
        <fullName evidence="9">PPi-dependent phosphofructokinase</fullName>
        <shortName evidence="9">PPi-PFK</shortName>
    </alternativeName>
    <alternativeName>
        <fullName evidence="9">Pyrophosphate-dependent 6-phosphofructose-1-kinase</fullName>
    </alternativeName>
</protein>
<dbReference type="InterPro" id="IPR012829">
    <property type="entry name" value="Phosphofructokinase_III"/>
</dbReference>
<dbReference type="HAMAP" id="MF_01976">
    <property type="entry name" value="Phosphofructokinase_III"/>
    <property type="match status" value="1"/>
</dbReference>
<dbReference type="Proteomes" id="UP001500320">
    <property type="component" value="Unassembled WGS sequence"/>
</dbReference>
<dbReference type="InterPro" id="IPR012003">
    <property type="entry name" value="ATP_PFK_prok-type"/>
</dbReference>
<dbReference type="EMBL" id="BAAAUT010000038">
    <property type="protein sequence ID" value="GAA3149236.1"/>
    <property type="molecule type" value="Genomic_DNA"/>
</dbReference>
<comment type="subunit">
    <text evidence="9">Homodimer or homotetramer.</text>
</comment>
<feature type="domain" description="Phosphofructokinase" evidence="10">
    <location>
        <begin position="2"/>
        <end position="297"/>
    </location>
</feature>
<feature type="active site" description="Proton acceptor" evidence="9">
    <location>
        <position position="127"/>
    </location>
</feature>
<dbReference type="PANTHER" id="PTHR13697:SF52">
    <property type="entry name" value="ATP-DEPENDENT 6-PHOSPHOFRUCTOKINASE 3"/>
    <property type="match status" value="1"/>
</dbReference>
<evidence type="ECO:0000256" key="8">
    <source>
        <dbReference type="ARBA" id="ARBA00023152"/>
    </source>
</evidence>
<comment type="catalytic activity">
    <reaction evidence="9">
        <text>beta-D-fructose 6-phosphate + diphosphate = beta-D-fructose 1,6-bisphosphate + phosphate + H(+)</text>
        <dbReference type="Rhea" id="RHEA:13613"/>
        <dbReference type="ChEBI" id="CHEBI:15378"/>
        <dbReference type="ChEBI" id="CHEBI:32966"/>
        <dbReference type="ChEBI" id="CHEBI:33019"/>
        <dbReference type="ChEBI" id="CHEBI:43474"/>
        <dbReference type="ChEBI" id="CHEBI:57634"/>
        <dbReference type="EC" id="2.7.1.90"/>
    </reaction>
</comment>
<evidence type="ECO:0000256" key="4">
    <source>
        <dbReference type="ARBA" id="ARBA00022679"/>
    </source>
</evidence>
<evidence type="ECO:0000256" key="2">
    <source>
        <dbReference type="ARBA" id="ARBA00004679"/>
    </source>
</evidence>
<comment type="cofactor">
    <cofactor evidence="1 9">
        <name>Mg(2+)</name>
        <dbReference type="ChEBI" id="CHEBI:18420"/>
    </cofactor>
</comment>
<gene>
    <name evidence="9" type="primary">pfp</name>
    <name evidence="11" type="ORF">GCM10010466_45240</name>
</gene>
<accession>A0ABP6NK86</accession>
<dbReference type="NCBIfam" id="NF002872">
    <property type="entry name" value="PRK03202.1"/>
    <property type="match status" value="1"/>
</dbReference>
<dbReference type="PROSITE" id="PS00433">
    <property type="entry name" value="PHOSPHOFRUCTOKINASE"/>
    <property type="match status" value="1"/>
</dbReference>
<dbReference type="EC" id="2.7.1.90" evidence="9"/>
<dbReference type="Pfam" id="PF00365">
    <property type="entry name" value="PFK"/>
    <property type="match status" value="1"/>
</dbReference>
<feature type="binding site" evidence="9">
    <location>
        <position position="265"/>
    </location>
    <ligand>
        <name>substrate</name>
        <note>ligand shared between dimeric partners</note>
    </ligand>
</feature>
<dbReference type="Gene3D" id="3.40.50.460">
    <property type="entry name" value="Phosphofructokinase domain"/>
    <property type="match status" value="1"/>
</dbReference>
<evidence type="ECO:0000256" key="5">
    <source>
        <dbReference type="ARBA" id="ARBA00022723"/>
    </source>
</evidence>
<keyword evidence="8 9" id="KW-0324">Glycolysis</keyword>
<evidence type="ECO:0000256" key="1">
    <source>
        <dbReference type="ARBA" id="ARBA00001946"/>
    </source>
</evidence>
<comment type="activity regulation">
    <text evidence="9">Non-allosteric.</text>
</comment>
<sequence length="341" mass="36442">MRIGVLTGGGDCPGLNAVIRAVVRKGVGVHGHEFVGFRDGWRGPLEGDTMPLDIQAVRGILPRGGTILGSSRTNPIKIEGGVEKIKENLAQTGVDALIAIGGEDTLGVAKQLYDRGVKVVGVPKTIDNDLNATDYTFGFDTAVNIAVEAIDRLHTTAESHHRALICEVMGRHAGWIALHAGMAAGANVILIPEKPFDIDRVCAYVESRFKTRYAPIIVVAEGAHPIEGQMALQTGELDAFGHVRLGGIGEMLAKEIEKRTGKEARTTVLGHIQRGGTPTAFDRVLATRFGLQAIDAVHEGDFGKMVALRGTDIVRVGLDEGTRELKTVPAGRYEEAEVFFG</sequence>
<evidence type="ECO:0000256" key="3">
    <source>
        <dbReference type="ARBA" id="ARBA00022490"/>
    </source>
</evidence>
<dbReference type="InterPro" id="IPR015912">
    <property type="entry name" value="Phosphofructokinase_CS"/>
</dbReference>
<evidence type="ECO:0000256" key="7">
    <source>
        <dbReference type="ARBA" id="ARBA00022842"/>
    </source>
</evidence>
<dbReference type="InterPro" id="IPR035966">
    <property type="entry name" value="PKF_sf"/>
</dbReference>
<evidence type="ECO:0000256" key="9">
    <source>
        <dbReference type="HAMAP-Rule" id="MF_01976"/>
    </source>
</evidence>
<reference evidence="12" key="1">
    <citation type="journal article" date="2019" name="Int. J. Syst. Evol. Microbiol.">
        <title>The Global Catalogue of Microorganisms (GCM) 10K type strain sequencing project: providing services to taxonomists for standard genome sequencing and annotation.</title>
        <authorList>
            <consortium name="The Broad Institute Genomics Platform"/>
            <consortium name="The Broad Institute Genome Sequencing Center for Infectious Disease"/>
            <person name="Wu L."/>
            <person name="Ma J."/>
        </authorList>
    </citation>
    <scope>NUCLEOTIDE SEQUENCE [LARGE SCALE GENOMIC DNA]</scope>
    <source>
        <strain evidence="12">JCM 9373</strain>
    </source>
</reference>
<feature type="binding site" evidence="9">
    <location>
        <position position="162"/>
    </location>
    <ligand>
        <name>substrate</name>
        <note>ligand shared between dimeric partners</note>
    </ligand>
</feature>
<dbReference type="PRINTS" id="PR00476">
    <property type="entry name" value="PHFRCTKINASE"/>
</dbReference>
<proteinExistence type="inferred from homology"/>
<feature type="binding site" evidence="9">
    <location>
        <position position="10"/>
    </location>
    <ligand>
        <name>diphosphate</name>
        <dbReference type="ChEBI" id="CHEBI:33019"/>
    </ligand>
</feature>
<feature type="binding site" description="in other chain" evidence="9">
    <location>
        <begin position="271"/>
        <end position="274"/>
    </location>
    <ligand>
        <name>substrate</name>
        <note>ligand shared between dimeric partners</note>
    </ligand>
</feature>
<evidence type="ECO:0000259" key="10">
    <source>
        <dbReference type="Pfam" id="PF00365"/>
    </source>
</evidence>
<feature type="binding site" description="in other chain" evidence="9">
    <location>
        <begin position="125"/>
        <end position="127"/>
    </location>
    <ligand>
        <name>substrate</name>
        <note>ligand shared between dimeric partners</note>
    </ligand>
</feature>
<evidence type="ECO:0000313" key="11">
    <source>
        <dbReference type="EMBL" id="GAA3149236.1"/>
    </source>
</evidence>
<dbReference type="RefSeq" id="WP_344862687.1">
    <property type="nucleotide sequence ID" value="NZ_BAAAUT010000038.1"/>
</dbReference>
<comment type="caution">
    <text evidence="9">Lacks conserved residue(s) required for the propagation of feature annotation.</text>
</comment>
<keyword evidence="12" id="KW-1185">Reference proteome</keyword>
<organism evidence="11 12">
    <name type="scientific">Planomonospora alba</name>
    <dbReference type="NCBI Taxonomy" id="161354"/>
    <lineage>
        <taxon>Bacteria</taxon>
        <taxon>Bacillati</taxon>
        <taxon>Actinomycetota</taxon>
        <taxon>Actinomycetes</taxon>
        <taxon>Streptosporangiales</taxon>
        <taxon>Streptosporangiaceae</taxon>
        <taxon>Planomonospora</taxon>
    </lineage>
</organism>
<name>A0ABP6NK86_9ACTN</name>
<comment type="pathway">
    <text evidence="2 9">Carbohydrate degradation; glycolysis; D-glyceraldehyde 3-phosphate and glycerone phosphate from D-glucose: step 3/4.</text>
</comment>
<feature type="site" description="Important for catalytic activity; stabilizes the transition state when the phosphoryl donor is PPi" evidence="9">
    <location>
        <position position="124"/>
    </location>
</feature>
<comment type="caution">
    <text evidence="11">The sequence shown here is derived from an EMBL/GenBank/DDBJ whole genome shotgun (WGS) entry which is preliminary data.</text>
</comment>
<feature type="binding site" description="in other chain" evidence="9">
    <location>
        <position position="221"/>
    </location>
    <ligand>
        <name>substrate</name>
        <note>ligand shared between dimeric partners</note>
    </ligand>
</feature>
<comment type="function">
    <text evidence="9">Catalyzes the phosphorylation of D-fructose 6-phosphate, the first committing step of glycolysis. Uses inorganic phosphate (PPi) as phosphoryl donor instead of ATP like common ATP-dependent phosphofructokinases (ATP-PFKs), which renders the reaction reversible, and can thus function both in glycolysis and gluconeogenesis. Consistently, PPi-PFK can replace the enzymes of both the forward (ATP-PFK) and reverse (fructose-bisphosphatase (FBPase)) reactions.</text>
</comment>
<dbReference type="Gene3D" id="3.40.50.450">
    <property type="match status" value="1"/>
</dbReference>
<feature type="site" description="Important for catalytic activity and substrate specificity; stabilizes the transition state when the phosphoryl donor is PPi; prevents ATP from binding by mimicking the alpha-phosphate group of ATP" evidence="9">
    <location>
        <position position="104"/>
    </location>
</feature>